<comment type="similarity">
    <text evidence="2 13">Belongs to the integrin alpha chain family.</text>
</comment>
<evidence type="ECO:0000256" key="6">
    <source>
        <dbReference type="ARBA" id="ARBA00022889"/>
    </source>
</evidence>
<reference evidence="18 19" key="1">
    <citation type="journal article" date="2019" name="Sci. Data">
        <title>Hybrid genome assembly and annotation of Danionella translucida.</title>
        <authorList>
            <person name="Kadobianskyi M."/>
            <person name="Schulze L."/>
            <person name="Schuelke M."/>
            <person name="Judkewitz B."/>
        </authorList>
    </citation>
    <scope>NUCLEOTIDE SEQUENCE [LARGE SCALE GENOMIC DNA]</scope>
    <source>
        <strain evidence="18 19">Bolton</strain>
    </source>
</reference>
<feature type="repeat" description="FG-GAP" evidence="12">
    <location>
        <begin position="459"/>
        <end position="518"/>
    </location>
</feature>
<feature type="repeat" description="FG-GAP" evidence="12">
    <location>
        <begin position="338"/>
        <end position="399"/>
    </location>
</feature>
<feature type="domain" description="Integrin alpha third immunoglobulin-like" evidence="17">
    <location>
        <begin position="825"/>
        <end position="1032"/>
    </location>
</feature>
<dbReference type="GO" id="GO:0008305">
    <property type="term" value="C:integrin complex"/>
    <property type="evidence" value="ECO:0007669"/>
    <property type="project" value="InterPro"/>
</dbReference>
<dbReference type="Gene3D" id="2.130.10.130">
    <property type="entry name" value="Integrin alpha, N-terminal"/>
    <property type="match status" value="1"/>
</dbReference>
<evidence type="ECO:0000256" key="4">
    <source>
        <dbReference type="ARBA" id="ARBA00022729"/>
    </source>
</evidence>
<dbReference type="PANTHER" id="PTHR23220:SF9">
    <property type="entry name" value="INTEGRIN ALPHA-6"/>
    <property type="match status" value="1"/>
</dbReference>
<evidence type="ECO:0000256" key="2">
    <source>
        <dbReference type="ARBA" id="ARBA00008054"/>
    </source>
</evidence>
<feature type="domain" description="Integrin alpha second immunoglobulin-like" evidence="16">
    <location>
        <begin position="666"/>
        <end position="817"/>
    </location>
</feature>
<keyword evidence="4" id="KW-0732">Signal</keyword>
<gene>
    <name evidence="18" type="ORF">DNTS_005855</name>
</gene>
<dbReference type="PRINTS" id="PR01185">
    <property type="entry name" value="INTEGRINA"/>
</dbReference>
<evidence type="ECO:0000259" key="16">
    <source>
        <dbReference type="Pfam" id="PF20805"/>
    </source>
</evidence>
<evidence type="ECO:0000256" key="5">
    <source>
        <dbReference type="ARBA" id="ARBA00022737"/>
    </source>
</evidence>
<dbReference type="GO" id="GO:0007160">
    <property type="term" value="P:cell-matrix adhesion"/>
    <property type="evidence" value="ECO:0007669"/>
    <property type="project" value="TreeGrafter"/>
</dbReference>
<dbReference type="SMART" id="SM00191">
    <property type="entry name" value="Int_alpha"/>
    <property type="match status" value="5"/>
</dbReference>
<dbReference type="InterPro" id="IPR028994">
    <property type="entry name" value="Integrin_alpha_N"/>
</dbReference>
<feature type="repeat" description="FG-GAP" evidence="12">
    <location>
        <begin position="400"/>
        <end position="457"/>
    </location>
</feature>
<keyword evidence="8 13" id="KW-0401">Integrin</keyword>
<dbReference type="Gene3D" id="1.20.5.930">
    <property type="entry name" value="Bicelle-embedded integrin alpha(iib) transmembrane segment"/>
    <property type="match status" value="1"/>
</dbReference>
<dbReference type="InterPro" id="IPR048285">
    <property type="entry name" value="Integrin_alpha_Ig-like_2"/>
</dbReference>
<comment type="subcellular location">
    <subcellularLocation>
        <location evidence="1 13">Membrane</location>
        <topology evidence="1 13">Single-pass type I membrane protein</topology>
    </subcellularLocation>
</comment>
<dbReference type="PANTHER" id="PTHR23220">
    <property type="entry name" value="INTEGRIN ALPHA"/>
    <property type="match status" value="1"/>
</dbReference>
<evidence type="ECO:0000259" key="15">
    <source>
        <dbReference type="Pfam" id="PF08441"/>
    </source>
</evidence>
<evidence type="ECO:0000256" key="13">
    <source>
        <dbReference type="RuleBase" id="RU003762"/>
    </source>
</evidence>
<dbReference type="GO" id="GO:0009897">
    <property type="term" value="C:external side of plasma membrane"/>
    <property type="evidence" value="ECO:0007669"/>
    <property type="project" value="TreeGrafter"/>
</dbReference>
<evidence type="ECO:0000313" key="19">
    <source>
        <dbReference type="Proteomes" id="UP000316079"/>
    </source>
</evidence>
<dbReference type="Gene3D" id="2.60.40.1530">
    <property type="entry name" value="ntegrin, alpha v. Chain A, domain 4"/>
    <property type="match status" value="1"/>
</dbReference>
<dbReference type="EMBL" id="SRMA01026548">
    <property type="protein sequence ID" value="TRY82543.1"/>
    <property type="molecule type" value="Genomic_DNA"/>
</dbReference>
<keyword evidence="10 13" id="KW-0675">Receptor</keyword>
<dbReference type="InterPro" id="IPR013649">
    <property type="entry name" value="Integrin_alpha_Ig-like_1"/>
</dbReference>
<dbReference type="InterPro" id="IPR048286">
    <property type="entry name" value="Integrin_alpha_Ig-like_3"/>
</dbReference>
<evidence type="ECO:0000256" key="12">
    <source>
        <dbReference type="PROSITE-ProRule" id="PRU00803"/>
    </source>
</evidence>
<feature type="repeat" description="FG-GAP" evidence="12">
    <location>
        <begin position="134"/>
        <end position="199"/>
    </location>
</feature>
<dbReference type="SUPFAM" id="SSF69318">
    <property type="entry name" value="Integrin alpha N-terminal domain"/>
    <property type="match status" value="1"/>
</dbReference>
<evidence type="ECO:0000313" key="18">
    <source>
        <dbReference type="EMBL" id="TRY82543.1"/>
    </source>
</evidence>
<evidence type="ECO:0000256" key="8">
    <source>
        <dbReference type="ARBA" id="ARBA00023037"/>
    </source>
</evidence>
<dbReference type="InterPro" id="IPR018184">
    <property type="entry name" value="Integrin_alpha_C_CS"/>
</dbReference>
<dbReference type="SUPFAM" id="SSF69179">
    <property type="entry name" value="Integrin domains"/>
    <property type="match status" value="3"/>
</dbReference>
<dbReference type="InterPro" id="IPR000413">
    <property type="entry name" value="Integrin_alpha"/>
</dbReference>
<evidence type="ECO:0000256" key="7">
    <source>
        <dbReference type="ARBA" id="ARBA00022989"/>
    </source>
</evidence>
<evidence type="ECO:0000256" key="1">
    <source>
        <dbReference type="ARBA" id="ARBA00004479"/>
    </source>
</evidence>
<evidence type="ECO:0000256" key="10">
    <source>
        <dbReference type="ARBA" id="ARBA00023170"/>
    </source>
</evidence>
<dbReference type="STRING" id="623744.A0A553PXX0"/>
<dbReference type="Gene3D" id="2.60.40.1510">
    <property type="entry name" value="ntegrin, alpha v. Chain A, domain 3"/>
    <property type="match status" value="1"/>
</dbReference>
<dbReference type="Pfam" id="PF08441">
    <property type="entry name" value="Integrin_A_Ig_1"/>
    <property type="match status" value="1"/>
</dbReference>
<keyword evidence="11" id="KW-0325">Glycoprotein</keyword>
<dbReference type="InterPro" id="IPR013519">
    <property type="entry name" value="Int_alpha_beta-p"/>
</dbReference>
<evidence type="ECO:0000256" key="3">
    <source>
        <dbReference type="ARBA" id="ARBA00022692"/>
    </source>
</evidence>
<sequence>EERRDGLMVNDPPWFKSRERQQQKRSALSSVQMAMARHRTLTLLTLLSLAGWTLISAFNLDTENVIRKTGDANSLFGFSMAMHRQLKPADKRMLLVGAPKAKALSKQKSQITGGMYSCDINSPVETCQRVMFDNDENLGAENKQNQWMGVTVQSQGPGGKILVCAHRYQRRMFVGQLQELRDLTGRCYVLSQDLTIKDTSEEDGGDWMFCNGRNRGHERFGSCQQGLSAAFTKDYHYLVFGAPGAYNWKGLVRMEQKNSSLWEENIFDDGPYEVGDETRLDPELVPVPANSYLGFSLDTGKMLTKRGQLTVVAGAPRANHSGAVVLLKKDELRSSLLTAEYILEGSGLASSFGYDLAVLDINGDGWQDIVVGAPQYFKKDGDIGGAIYVYLNEEGAWDKIIPKRIDGAAYSMFGLAVENMGDVNLDGFQDVAVGAPYDSNGAGNVYIFQGSPQGLKKAQVLGGKAHNVKLFGYSLAGNMDLDNNYYPDLAVGSLSDSVFVYRARSVVNIEKTVTTTPKELDLTQKNCNNGNNICLEVKACFKFSVMPRTYNPTLKVAYTIRVESERKKLNLPSRVIFNPHSVSEYESSGVVELKGQGTESCVTRSLTLQETLRDKLRGIPIEVSVEILNQTRRKKRQSALSNLLPILDSNQEATAVTSVQFIKEGCGADHQCQSDLQLQYKFQSREPNTDVFTPLPEENGTPILSLSDQKDIALEIMVMNQGEDAFEAQMTASFPRSLSYSAVRTKSGDKQIICLANQNGSQADCELGNPFKRDAQTTFYIILSTGGISLDTTEIQIELKLKTTSDQKQLQVVKAKAIVKIQLLLSLTAVAKPSQVYFSGEVKGESAMKMTTDVGSPIDYEFRITNLGKPLKSFGMASLIIQWPKHNSQGKRLLYLLKMTPTGLDTLSCSKPEEVNSLSLKDPSMSRTKREAGETQLKEGTISFFADKRKHKALTCSDGLECVTLSCPLMGMDSNAVIALRAILWNSTFLEDYTKLNYIDIIVEASLDFKTTATNIQLKNEPAQVRVTVFPERKVAQYGGMPWWVVLVAIFLGLLLLGLLVFMLWKCGFFKRSKYNNSVPSYNAVRIKREEKDDMPRKEDNKHQKKEWMASWKKNESYS</sequence>
<dbReference type="Pfam" id="PF01839">
    <property type="entry name" value="FG-GAP"/>
    <property type="match status" value="2"/>
</dbReference>
<keyword evidence="3 13" id="KW-0812">Transmembrane</keyword>
<dbReference type="Proteomes" id="UP000316079">
    <property type="component" value="Unassembled WGS sequence"/>
</dbReference>
<dbReference type="PROSITE" id="PS00242">
    <property type="entry name" value="INTEGRIN_ALPHA"/>
    <property type="match status" value="1"/>
</dbReference>
<keyword evidence="5" id="KW-0677">Repeat</keyword>
<feature type="domain" description="Integrin alpha first immunoglubulin-like" evidence="15">
    <location>
        <begin position="503"/>
        <end position="664"/>
    </location>
</feature>
<dbReference type="PROSITE" id="PS51470">
    <property type="entry name" value="FG_GAP"/>
    <property type="match status" value="6"/>
</dbReference>
<dbReference type="GO" id="GO:0050900">
    <property type="term" value="P:leukocyte migration"/>
    <property type="evidence" value="ECO:0007669"/>
    <property type="project" value="TreeGrafter"/>
</dbReference>
<comment type="caution">
    <text evidence="18">The sequence shown here is derived from an EMBL/GenBank/DDBJ whole genome shotgun (WGS) entry which is preliminary data.</text>
</comment>
<dbReference type="InterPro" id="IPR032695">
    <property type="entry name" value="Integrin_dom_sf"/>
</dbReference>
<keyword evidence="6 13" id="KW-0130">Cell adhesion</keyword>
<feature type="non-terminal residue" evidence="18">
    <location>
        <position position="1"/>
    </location>
</feature>
<evidence type="ECO:0000256" key="11">
    <source>
        <dbReference type="ARBA" id="ARBA00023180"/>
    </source>
</evidence>
<dbReference type="OrthoDB" id="5317514at2759"/>
<evidence type="ECO:0000256" key="14">
    <source>
        <dbReference type="SAM" id="MobiDB-lite"/>
    </source>
</evidence>
<dbReference type="GO" id="GO:0033627">
    <property type="term" value="P:cell adhesion mediated by integrin"/>
    <property type="evidence" value="ECO:0007669"/>
    <property type="project" value="TreeGrafter"/>
</dbReference>
<keyword evidence="9 13" id="KW-0472">Membrane</keyword>
<dbReference type="Gene3D" id="2.60.40.1460">
    <property type="entry name" value="Integrin domains. Chain A, domain 2"/>
    <property type="match status" value="1"/>
</dbReference>
<feature type="region of interest" description="Disordered" evidence="14">
    <location>
        <begin position="1090"/>
        <end position="1119"/>
    </location>
</feature>
<dbReference type="GO" id="GO:0098609">
    <property type="term" value="P:cell-cell adhesion"/>
    <property type="evidence" value="ECO:0007669"/>
    <property type="project" value="TreeGrafter"/>
</dbReference>
<dbReference type="GO" id="GO:0007229">
    <property type="term" value="P:integrin-mediated signaling pathway"/>
    <property type="evidence" value="ECO:0007669"/>
    <property type="project" value="UniProtKB-KW"/>
</dbReference>
<keyword evidence="7 13" id="KW-1133">Transmembrane helix</keyword>
<feature type="repeat" description="FG-GAP" evidence="12">
    <location>
        <begin position="279"/>
        <end position="336"/>
    </location>
</feature>
<keyword evidence="19" id="KW-1185">Reference proteome</keyword>
<organism evidence="18 19">
    <name type="scientific">Danionella cerebrum</name>
    <dbReference type="NCBI Taxonomy" id="2873325"/>
    <lineage>
        <taxon>Eukaryota</taxon>
        <taxon>Metazoa</taxon>
        <taxon>Chordata</taxon>
        <taxon>Craniata</taxon>
        <taxon>Vertebrata</taxon>
        <taxon>Euteleostomi</taxon>
        <taxon>Actinopterygii</taxon>
        <taxon>Neopterygii</taxon>
        <taxon>Teleostei</taxon>
        <taxon>Ostariophysi</taxon>
        <taxon>Cypriniformes</taxon>
        <taxon>Danionidae</taxon>
        <taxon>Danioninae</taxon>
        <taxon>Danionella</taxon>
    </lineage>
</organism>
<accession>A0A553PXX0</accession>
<evidence type="ECO:0000259" key="17">
    <source>
        <dbReference type="Pfam" id="PF20806"/>
    </source>
</evidence>
<proteinExistence type="inferred from homology"/>
<protein>
    <submittedName>
        <fullName evidence="18">Uncharacterized protein</fullName>
    </submittedName>
</protein>
<evidence type="ECO:0000256" key="9">
    <source>
        <dbReference type="ARBA" id="ARBA00023136"/>
    </source>
</evidence>
<dbReference type="GO" id="GO:0005178">
    <property type="term" value="F:integrin binding"/>
    <property type="evidence" value="ECO:0007669"/>
    <property type="project" value="TreeGrafter"/>
</dbReference>
<dbReference type="Pfam" id="PF20805">
    <property type="entry name" value="Integrin_A_Ig_2"/>
    <property type="match status" value="1"/>
</dbReference>
<feature type="repeat" description="FG-GAP" evidence="12">
    <location>
        <begin position="211"/>
        <end position="264"/>
    </location>
</feature>
<feature type="transmembrane region" description="Helical" evidence="13">
    <location>
        <begin position="1043"/>
        <end position="1065"/>
    </location>
</feature>
<dbReference type="Pfam" id="PF20806">
    <property type="entry name" value="Integrin_A_Ig_3"/>
    <property type="match status" value="1"/>
</dbReference>
<dbReference type="AlphaFoldDB" id="A0A553PXX0"/>
<dbReference type="InterPro" id="IPR013517">
    <property type="entry name" value="FG-GAP"/>
</dbReference>
<name>A0A553PXX0_9TELE</name>